<dbReference type="InterPro" id="IPR016187">
    <property type="entry name" value="CTDL_fold"/>
</dbReference>
<feature type="region of interest" description="Disordered" evidence="2">
    <location>
        <begin position="991"/>
        <end position="1020"/>
    </location>
</feature>
<feature type="region of interest" description="Disordered" evidence="2">
    <location>
        <begin position="56"/>
        <end position="140"/>
    </location>
</feature>
<evidence type="ECO:0000259" key="3">
    <source>
        <dbReference type="PROSITE" id="PS50041"/>
    </source>
</evidence>
<feature type="compositionally biased region" description="Low complexity" evidence="2">
    <location>
        <begin position="1000"/>
        <end position="1020"/>
    </location>
</feature>
<feature type="domain" description="C-type lectin" evidence="3">
    <location>
        <begin position="2601"/>
        <end position="2718"/>
    </location>
</feature>
<dbReference type="SUPFAM" id="SSF56436">
    <property type="entry name" value="C-type lectin-like"/>
    <property type="match status" value="2"/>
</dbReference>
<dbReference type="InterPro" id="IPR036426">
    <property type="entry name" value="Bulb-type_lectin_dom_sf"/>
</dbReference>
<feature type="compositionally biased region" description="Basic and acidic residues" evidence="2">
    <location>
        <begin position="4812"/>
        <end position="4821"/>
    </location>
</feature>
<organism evidence="4 5">
    <name type="scientific">Chaetoceros tenuissimus</name>
    <dbReference type="NCBI Taxonomy" id="426638"/>
    <lineage>
        <taxon>Eukaryota</taxon>
        <taxon>Sar</taxon>
        <taxon>Stramenopiles</taxon>
        <taxon>Ochrophyta</taxon>
        <taxon>Bacillariophyta</taxon>
        <taxon>Coscinodiscophyceae</taxon>
        <taxon>Chaetocerotophycidae</taxon>
        <taxon>Chaetocerotales</taxon>
        <taxon>Chaetocerotaceae</taxon>
        <taxon>Chaetoceros</taxon>
    </lineage>
</organism>
<feature type="region of interest" description="Disordered" evidence="2">
    <location>
        <begin position="4129"/>
        <end position="4148"/>
    </location>
</feature>
<dbReference type="CDD" id="cd00037">
    <property type="entry name" value="CLECT"/>
    <property type="match status" value="1"/>
</dbReference>
<feature type="region of interest" description="Disordered" evidence="2">
    <location>
        <begin position="1966"/>
        <end position="2011"/>
    </location>
</feature>
<dbReference type="Gene3D" id="2.90.10.10">
    <property type="entry name" value="Bulb-type lectin domain"/>
    <property type="match status" value="1"/>
</dbReference>
<proteinExistence type="predicted"/>
<feature type="domain" description="C-type lectin" evidence="3">
    <location>
        <begin position="1188"/>
        <end position="1284"/>
    </location>
</feature>
<evidence type="ECO:0000313" key="5">
    <source>
        <dbReference type="Proteomes" id="UP001054902"/>
    </source>
</evidence>
<dbReference type="InterPro" id="IPR016186">
    <property type="entry name" value="C-type_lectin-like/link_sf"/>
</dbReference>
<keyword evidence="1" id="KW-0175">Coiled coil</keyword>
<feature type="region of interest" description="Disordered" evidence="2">
    <location>
        <begin position="4812"/>
        <end position="4870"/>
    </location>
</feature>
<comment type="caution">
    <text evidence="4">The sequence shown here is derived from an EMBL/GenBank/DDBJ whole genome shotgun (WGS) entry which is preliminary data.</text>
</comment>
<feature type="compositionally biased region" description="Low complexity" evidence="2">
    <location>
        <begin position="1966"/>
        <end position="1983"/>
    </location>
</feature>
<dbReference type="EMBL" id="BLLK01000022">
    <property type="protein sequence ID" value="GFH46165.1"/>
    <property type="molecule type" value="Genomic_DNA"/>
</dbReference>
<feature type="region of interest" description="Disordered" evidence="2">
    <location>
        <begin position="1438"/>
        <end position="1467"/>
    </location>
</feature>
<evidence type="ECO:0000256" key="1">
    <source>
        <dbReference type="SAM" id="Coils"/>
    </source>
</evidence>
<dbReference type="InterPro" id="IPR001304">
    <property type="entry name" value="C-type_lectin-like"/>
</dbReference>
<sequence>MNSVKVDAGKGGSLSSCSYRDVAIKGLKSAKSSPSPKVDDSKPILSKLNSSKICKAPILQKPNKNKPALLSLESSSQKKQHQVAGNTVKGAGSTRTRGIIAAKGKIPTTGSDESTTKDSGKQQLLSIESQNSIPSEKRGCAQDYNSSYPVLTDARKSGCPHRTISTFNQKMKPSVSQSIDAATTKDSGKQQLLSIESQNSIPSEKRGCAQDYNSSYPEITIPHKSGCPDRTIFNQKMKPSVSQSIDGATNRSFYPEKSFLVKSEITVVPCKTLNETEKQNHLYDLSKTSDSTSRNTNGREKLEEDMKSMNRKISITEKLTTDSSPHSHFCIRIDYWKGHDASALVNYGEKSPQQCASFKKGGRDFPTPAKLKERLFVMEKMWSCLKNVPLRSGGEESVFDVSSRGNIAANSLTHGNVPPCRSGSRFFSLFSQNLSKLLVLTLCFSLLSSPTCEASFVDRKGSILKNVHVDRSFNLKETDVKAVKEKLGNGIAAHVHLFNSRDQVESNEFHTEWKLLPLDGIFTEPIASLSSTSLYEDTETSIDLDQRTRASDLDVKNRNTDDDTNGINDEAILKKTSLQKFIDSVATSSFSILTLLIGKSKAILPSLPLLFFPFASATDPISFSSLSIHKSSLCVVDNAEPFEQMDATFGDCRDECISSSICNGMQHIDPLQCLLYDVPISSISNVNDDTYTCGKKPIAKRARKAHFKKTISPNGNKFPSGTRSPLGIGLKSTAGVNEEIEISSMADKSTKASRTAKATKAPKAPIVQTPIQFVLELCSASCLIDTFSQVIQNELKVLILEFGFKGKVVTTDLSMDVEVTNNECFSCVLNSERRNLQSESNPSQNILSVNISFLDDSKKNKFDSFQVIRNLKDNKQEINTRLVDLSIIINDIQATSSESSQGPSLSSAPSEVPSISDISIYSSCEDIPFWKVGGTSIYANMTCADIENTEHPSKFCDAILNLNDGLFENRSVSQACCVCGGGSFIESNTATPSATETLKPSTSSMPSMEEYPSVSPSSSPSNCLDDPNWFFDESKEMTCEHLSGPNAAELCKRFNTNSNGKSSYQACCACNGGIHISTAPSLSPALFFGEECRLNEECKSGVCGDGSEITSSIFHGKLLFNNDDTEVFGDTVLTLFPSGHLKDLSRGECLSSKMTFVSCARKTCSPEHQFVCLNKGKMSKSKHLDKAEQYGGELIKVKTSQQMSWLQSILIEENMSAYISGKRVSSTKFVFDDDEEFPEGLGLWHEGEPNNVRGIEDCIVSSDRFEEESWFDMNCSDERAALYSVPFPIDEEDENFVCHSTEAEDCSISLTQLTIGSANLNFALQNAASNQCLTSPSSLTDCNSLNSAQFLRLEPVSYPVQRCTPDDESSCEDIPFWKVGGTSIYANMTCTDIENTEHPSKFCDAILNLNDGLFENRSVSQACCVCGGGSFIESNTATPSATETLKPSTSSMPSMEEYPSVSPSSSPSNCLDDPNWFFDESKEMTCEHLSGPNAAELCKRFNTNSNGKSSYQACCACNGGIHISTAPSLSPALFFGEECRLNEECKSGVCGDGSEITSSIFHGKLLFNNDDTEVFGDTVLTLFPSGHLKDFSSGQSVNAEGCTASTHWRLSMESTQSDWVVVRVRMYSGSEELIPVNLSASKTYNYNGRYSINNVLSDNDAKFWYGKAPTDNKYFIGFEFSEPTCVSKALWKNSFAGFATGEVKLEGKRGNEWIEYAAKNPGTDQSKLEVFTINKQFQLGLANVPLQEDSAKWTKVPIDGGSFALQNVASNQCITSPSSLTDCNLSNSAQFLRLEPVPHPVQRCAPDDEYSCEDIPSWKVGGTSIYANITCAEISSLPLHSDFCLAILSLSDGSFDGRTIRQACCACGGGSYIDINTASPSLSATDAPSVSLQPTMEAYPSTNPTTSPSECKDDPHWFFDKDQKLGCKHIDSLALCDRFGATIYNKKTAFQACCICNGGNHISVSPSAQPTTSQKPSSTPSVSIEPTSKPSVLPSINPTVSNAPSDRPSGSIPTIYDGKACKYNIECLSGTCEIEEGESTGICKRGILRRAPPSTDYELEVNTKYFSADSSHYLIFDTGGSDNIGGNLFLRKNENDEVIWQALTQNSDVDTVFLQTNGNLVIYDSNRNSLWTTVLSLLQKCQGNCEGDENCADGLVCYDHSPSPTNIPGCSGFNYGETNYCVDPTITEHRIEPLNNLATKSGYLKLRRPLELCEGHCEVDTNCRNGLICKEQDSNGSVEGCFGASPKEGWKYCTYPSLAVIDNTNSDLSLRSISDSFLRIDNSGVLKLYSKGNGLIWDSNGGVTSQLVPCESSCEFDESYDISIATARDIIFAGSYSHVDYAIDVEESSDSGLFVTSNSIQVKGTISEAYEFLSPLHVDSSTSISFKFGIADGVKGFALCVDDGIKKRVQSDGRVLSHCLALGGSSISEVLTTYATVEDMGGTILSPDQNTTEVEFELSRLFPSRIGEIKYLGILQVMNDNFFTDDSYSLIQDISFIYNSDTNRGLNQVSNDMCVCKSDELAATIEPGLHHSCKAVGDFCTSAKNILSEITKNEKEPCSTHSECRSGICGDGTNKVCSSEDLTIREKDFPIRDLEAPSFICFQFKVKSWSASKTLAEAEGGTLASIYCEQQNIQVMNMISSINFSSWIGGNDAVAEGTWKWTDGTIFYNGEESEENLYTNWVGDNPDNANNNEDCVAIRTSGKWNDIPCTYSYPAVYQSDTPIEDLTCQPYYPCPLSNNEKKKVCESGCQSDDDCEGELKCDMKDNIEVEGCLGIRQQGFGYCYEEPETFDITWEGSYGDKNTFVGTQGGSIVSSKTSIHLYGNVWKAYRLKKPYTVTGNTHVSFKFKLTKEAEGHAICFDDDTEPDTYGGFQKRCIAVAGTEYNYWSNNHVFKTEKLNTTNIDEEPVEVIRQVKIGHFFTRKESQINFIGFVQDNDGDPYSGISSFWDIQFYEEIPNSSWTLFQTPSSEKDYNELEETAIVLSTAVSYDKELEAALVKECLKSDRSEDVKQSLEKITSFEDANTPLRKVKCIKQSRCKQLELYSDMKKSKTLLDTSKEPEKLNQDPIILASLMAFLHGEPIRSATNIEVLCPPDSLASNLKLDEEHVEYFMIQNQKFSNGFFTVLDCVKTPLLFLYGADTDRSFKTFYLKNNRLHSTLCGDKMALSCDDGELLFSPTKNDGTQQFNFDKNSGTIKVNDCFLVAFAGSFVLPYDYVTSSNREFSWNMILVERRITREIWCSSLISSAGLSINNTDTKETGQIENMSDEAECKEGYYVAGYKCGDILCNSFSLICKKVEIIPHYQVKTSLKVYSKANDWGEPTSDNQLELYDHVVSNAYKTKNVCINTANLAIDGDGLGFSIANENIFFYDASKFRNYKINADGSIKEGYSTFISESCGNSIELKDARQKPSIFAEPKCAHIFDKKVGAISAPSTSVDGTPNHGAIAFYHKFGDDSSAWQLRGEIYGDTNETKLGEYAVEFEDEHDLKVISNNYHVNYVSDVLNECPLHAKKNGTDCYCIDGYIAVNADNSLTRRVKGSDYCALAFFSSLVINKVQDDKSYINITITNDERGFPTDEKKTNYLEDLEKKIHLQQFSEGSNNPEQINLALNENFKVYEDPSRSNTTVTFIGLNPGRKYIVTFAIPDRVTFPIVPSCSCEAITGQDQTGRPKDLTITQSRGHVLFDFIDNSKCESGFSFSRFEGYAEFVDDSRRATSFTNDFSYQAPKQCTSRITPEIEASDDLKLSRLDVGKIYSYCVRSIRKGNYMDVAVNAKEMRALASSSAICSIHRINWESSLVGMVTTDPDAGSTAIQNVEVRWQLLSGEGKDLSCANCSGITKTNKGGTFEIYIKIEDEPILYGKNDEDIPIKLFFSKRTKSNGNEIDHRFLCNDGQDICDDETGYVTYLKHLHFDAPFHAYDDTSVPFTGKVIIHGTKCPIVGANICLQHHSVAARNNEQNVGNLCVKTDSNGEYIAPAVIGSVIYGVRIEYEDHEFERTFDNKWNYDAGVQITEGGFYANNDFQDISKSRLFVQVAGGVCDLPLGTSFIEIRVKGCHKDLHEGGYLEDSFEQNGYEQVYNNVPAHFLEVKVLEVQNKNVKSTSNVNNYFNGDDPIVRSINLISAEEEDKLTNKALKRDENDSANAGTPGRNVEDLASLKSSEKLKETVRFQYDGELKMDFSVDSSDDKLACERNVTDTESFHVVEYMDIISIDISLKFEIYEGLYCNLVDTEKHKLSIESNLGMDRNAGFEQFFEKLPSDEEKELISICSSIAAPGRQASGACLLEIESSKEFSGKRGLQLVVGRPNISSPYTKNVIVRVVGADNDVDDHTAEFFVEGLFSKGLGDSFALPTYEPIMIIRDPPGGTSVASYQNIRTSLRIFHTLDSTGSHGNIALKAGITFEPDTDICAGGGLGAIMITCKETVGGENDAGSATKYDLSTGSAKSSRDITNSFSTTWSYETSDDPQIAGEDSDVFVVPNLNVFFEEVFVVKWNNETCKEDLDTNGKFPSSFIFDLKAESSKPALSFYSRHHIKTTKLPELYNALSAQVDTASAVGKSYYEGGVDVCCKEGEGFCEENQPRRTCKQVDYYKELDKYGDLETAIIRWEKILFDADETKKKIVGKKGGGSTILNWFKTEQEKQYIEKRIDTDPIMKGNVIIDTAYSGISPQTLQDLAVPLDPYLTTEDTKTLESDLKNTNRIQFSGSSGVYSMTLDRSSSEAVETMQCARPGIQDVMHKINTVLSYGNPSSLIGFAYEGYQARKEKIAGQQKEIEKLKADEEERRRQANEKFVKGYEDSKIEKGNTKAKASIFEKIAKEQKEDVERNKANRPAPPGTPEYSTDKKAQTLAKEYERQEQRSDNSLKDRQQITAAESATKAQSGYKKESFAKLAANKFAIAFTSAPMLIASYFAGCDYTMESGAEPADLEYGASAFGVGVEVGMAGEFAVIVEHESSKTDTESEETSVSFSLSDPDIDDEFVVDIYYDEIYGTFVFNTVGGRSKCVWEAGTGRSEDPKLILQNPASSFIYPDEKMVFEVEMTNLGRTGDSFFYVAQEATSRNLDVWLGGTDKVNENGVVIQLYKEAPVIKQIIISRGLLAGGEEGYEFPALQLTLKSKCEADMNTRQNEKDGMYVTIPLYNQRNEKKEKVLKWIQPCPEIHWSGALRRERSFLVNKNIVQSSNGNKLLRIETFNPLASRGKNFAQIQADGLLGNIYLRFRTKGSNVWSLAQTSNIEGSLTDMDFLAEGLDFQEDNYGFAFLPWRLDNVLQGKLEIKLETKCKAPNGAPD</sequence>
<dbReference type="PANTHER" id="PTHR22803">
    <property type="entry name" value="MANNOSE, PHOSPHOLIPASE, LECTIN RECEPTOR RELATED"/>
    <property type="match status" value="1"/>
</dbReference>
<feature type="non-terminal residue" evidence="4">
    <location>
        <position position="5280"/>
    </location>
</feature>
<dbReference type="SUPFAM" id="SSF51110">
    <property type="entry name" value="alpha-D-mannose-specific plant lectins"/>
    <property type="match status" value="1"/>
</dbReference>
<gene>
    <name evidence="4" type="ORF">CTEN210_02639</name>
</gene>
<feature type="compositionally biased region" description="Polar residues" evidence="2">
    <location>
        <begin position="1984"/>
        <end position="2004"/>
    </location>
</feature>
<dbReference type="Proteomes" id="UP001054902">
    <property type="component" value="Unassembled WGS sequence"/>
</dbReference>
<evidence type="ECO:0000313" key="4">
    <source>
        <dbReference type="EMBL" id="GFH46165.1"/>
    </source>
</evidence>
<dbReference type="Gene3D" id="3.10.100.10">
    <property type="entry name" value="Mannose-Binding Protein A, subunit A"/>
    <property type="match status" value="2"/>
</dbReference>
<name>A0AAD3CJB7_9STRA</name>
<dbReference type="InterPro" id="IPR050111">
    <property type="entry name" value="C-type_lectin/snaclec_domain"/>
</dbReference>
<feature type="compositionally biased region" description="Low complexity" evidence="2">
    <location>
        <begin position="1447"/>
        <end position="1467"/>
    </location>
</feature>
<feature type="compositionally biased region" description="Polar residues" evidence="2">
    <location>
        <begin position="121"/>
        <end position="134"/>
    </location>
</feature>
<evidence type="ECO:0000256" key="2">
    <source>
        <dbReference type="SAM" id="MobiDB-lite"/>
    </source>
</evidence>
<keyword evidence="5" id="KW-1185">Reference proteome</keyword>
<dbReference type="Pfam" id="PF00059">
    <property type="entry name" value="Lectin_C"/>
    <property type="match status" value="1"/>
</dbReference>
<dbReference type="PROSITE" id="PS50041">
    <property type="entry name" value="C_TYPE_LECTIN_2"/>
    <property type="match status" value="2"/>
</dbReference>
<protein>
    <recommendedName>
        <fullName evidence="3">C-type lectin domain-containing protein</fullName>
    </recommendedName>
</protein>
<dbReference type="SMART" id="SM00034">
    <property type="entry name" value="CLECT"/>
    <property type="match status" value="2"/>
</dbReference>
<feature type="compositionally biased region" description="Basic and acidic residues" evidence="2">
    <location>
        <begin position="4834"/>
        <end position="4861"/>
    </location>
</feature>
<accession>A0AAD3CJB7</accession>
<reference evidence="4 5" key="1">
    <citation type="journal article" date="2021" name="Sci. Rep.">
        <title>The genome of the diatom Chaetoceros tenuissimus carries an ancient integrated fragment of an extant virus.</title>
        <authorList>
            <person name="Hongo Y."/>
            <person name="Kimura K."/>
            <person name="Takaki Y."/>
            <person name="Yoshida Y."/>
            <person name="Baba S."/>
            <person name="Kobayashi G."/>
            <person name="Nagasaki K."/>
            <person name="Hano T."/>
            <person name="Tomaru Y."/>
        </authorList>
    </citation>
    <scope>NUCLEOTIDE SEQUENCE [LARGE SCALE GENOMIC DNA]</scope>
    <source>
        <strain evidence="4 5">NIES-3715</strain>
    </source>
</reference>
<feature type="coiled-coil region" evidence="1">
    <location>
        <begin position="4753"/>
        <end position="4784"/>
    </location>
</feature>